<protein>
    <submittedName>
        <fullName evidence="2">Membrane protein</fullName>
    </submittedName>
</protein>
<organism evidence="2 3">
    <name type="scientific">Natronospira proteinivora</name>
    <dbReference type="NCBI Taxonomy" id="1807133"/>
    <lineage>
        <taxon>Bacteria</taxon>
        <taxon>Pseudomonadati</taxon>
        <taxon>Pseudomonadota</taxon>
        <taxon>Gammaproteobacteria</taxon>
        <taxon>Natronospirales</taxon>
        <taxon>Natronospiraceae</taxon>
        <taxon>Natronospira</taxon>
    </lineage>
</organism>
<evidence type="ECO:0000313" key="2">
    <source>
        <dbReference type="EMBL" id="MCP1727669.1"/>
    </source>
</evidence>
<comment type="caution">
    <text evidence="2">The sequence shown here is derived from an EMBL/GenBank/DDBJ whole genome shotgun (WGS) entry which is preliminary data.</text>
</comment>
<sequence>MSREFKKPGAWKTGTFWKEYALLYIVFYIPVMAAILLSGFLFFPEPYAIDSADALQSAVALGIIVAAIACFFSVREGYRVTLFRHSEKTP</sequence>
<keyword evidence="1" id="KW-1133">Transmembrane helix</keyword>
<keyword evidence="1" id="KW-0472">Membrane</keyword>
<dbReference type="EMBL" id="JALJYF010000002">
    <property type="protein sequence ID" value="MCP1727669.1"/>
    <property type="molecule type" value="Genomic_DNA"/>
</dbReference>
<reference evidence="2 3" key="1">
    <citation type="submission" date="2022-03" db="EMBL/GenBank/DDBJ databases">
        <title>Genomic Encyclopedia of Type Strains, Phase III (KMG-III): the genomes of soil and plant-associated and newly described type strains.</title>
        <authorList>
            <person name="Whitman W."/>
        </authorList>
    </citation>
    <scope>NUCLEOTIDE SEQUENCE [LARGE SCALE GENOMIC DNA]</scope>
    <source>
        <strain evidence="2 3">BSker1</strain>
    </source>
</reference>
<accession>A0ABT1G8M1</accession>
<feature type="transmembrane region" description="Helical" evidence="1">
    <location>
        <begin position="55"/>
        <end position="74"/>
    </location>
</feature>
<feature type="transmembrane region" description="Helical" evidence="1">
    <location>
        <begin position="21"/>
        <end position="43"/>
    </location>
</feature>
<dbReference type="RefSeq" id="WP_253448242.1">
    <property type="nucleotide sequence ID" value="NZ_JALJYF010000002.1"/>
</dbReference>
<gene>
    <name evidence="2" type="ORF">J2T60_001669</name>
</gene>
<evidence type="ECO:0000256" key="1">
    <source>
        <dbReference type="SAM" id="Phobius"/>
    </source>
</evidence>
<keyword evidence="1" id="KW-0812">Transmembrane</keyword>
<keyword evidence="3" id="KW-1185">Reference proteome</keyword>
<name>A0ABT1G8M1_9GAMM</name>
<dbReference type="Proteomes" id="UP001523550">
    <property type="component" value="Unassembled WGS sequence"/>
</dbReference>
<proteinExistence type="predicted"/>
<evidence type="ECO:0000313" key="3">
    <source>
        <dbReference type="Proteomes" id="UP001523550"/>
    </source>
</evidence>